<dbReference type="Gene3D" id="3.30.60.30">
    <property type="match status" value="1"/>
</dbReference>
<dbReference type="InterPro" id="IPR036058">
    <property type="entry name" value="Kazal_dom_sf"/>
</dbReference>
<proteinExistence type="predicted"/>
<name>A0A0L0BW78_LUCCU</name>
<gene>
    <name evidence="3" type="ORF">FF38_02057</name>
</gene>
<dbReference type="AlphaFoldDB" id="A0A0L0BW78"/>
<dbReference type="Proteomes" id="UP000037069">
    <property type="component" value="Unassembled WGS sequence"/>
</dbReference>
<dbReference type="SMART" id="SM00280">
    <property type="entry name" value="KAZAL"/>
    <property type="match status" value="1"/>
</dbReference>
<dbReference type="EMBL" id="JRES01001246">
    <property type="protein sequence ID" value="KNC24276.1"/>
    <property type="molecule type" value="Genomic_DNA"/>
</dbReference>
<evidence type="ECO:0000313" key="4">
    <source>
        <dbReference type="Proteomes" id="UP000037069"/>
    </source>
</evidence>
<feature type="domain" description="Kazal-like" evidence="2">
    <location>
        <begin position="16"/>
        <end position="75"/>
    </location>
</feature>
<evidence type="ECO:0000313" key="3">
    <source>
        <dbReference type="EMBL" id="KNC24276.1"/>
    </source>
</evidence>
<organism evidence="3 4">
    <name type="scientific">Lucilia cuprina</name>
    <name type="common">Green bottle fly</name>
    <name type="synonym">Australian sheep blowfly</name>
    <dbReference type="NCBI Taxonomy" id="7375"/>
    <lineage>
        <taxon>Eukaryota</taxon>
        <taxon>Metazoa</taxon>
        <taxon>Ecdysozoa</taxon>
        <taxon>Arthropoda</taxon>
        <taxon>Hexapoda</taxon>
        <taxon>Insecta</taxon>
        <taxon>Pterygota</taxon>
        <taxon>Neoptera</taxon>
        <taxon>Endopterygota</taxon>
        <taxon>Diptera</taxon>
        <taxon>Brachycera</taxon>
        <taxon>Muscomorpha</taxon>
        <taxon>Oestroidea</taxon>
        <taxon>Calliphoridae</taxon>
        <taxon>Luciliinae</taxon>
        <taxon>Lucilia</taxon>
    </lineage>
</organism>
<accession>A0A0L0BW78</accession>
<comment type="caution">
    <text evidence="3">The sequence shown here is derived from an EMBL/GenBank/DDBJ whole genome shotgun (WGS) entry which is preliminary data.</text>
</comment>
<sequence>MKLTTIAILLLALFSVVAAQECPTICPRIFSPVCGTIENFEGETVECTFPNECLLRKLTCNTKQDLLKEEGPCSADLPQCIELIQEL</sequence>
<keyword evidence="4" id="KW-1185">Reference proteome</keyword>
<evidence type="ECO:0000256" key="1">
    <source>
        <dbReference type="SAM" id="SignalP"/>
    </source>
</evidence>
<reference evidence="3 4" key="1">
    <citation type="journal article" date="2015" name="Nat. Commun.">
        <title>Lucilia cuprina genome unlocks parasitic fly biology to underpin future interventions.</title>
        <authorList>
            <person name="Anstead C.A."/>
            <person name="Korhonen P.K."/>
            <person name="Young N.D."/>
            <person name="Hall R.S."/>
            <person name="Jex A.R."/>
            <person name="Murali S.C."/>
            <person name="Hughes D.S."/>
            <person name="Lee S.F."/>
            <person name="Perry T."/>
            <person name="Stroehlein A.J."/>
            <person name="Ansell B.R."/>
            <person name="Breugelmans B."/>
            <person name="Hofmann A."/>
            <person name="Qu J."/>
            <person name="Dugan S."/>
            <person name="Lee S.L."/>
            <person name="Chao H."/>
            <person name="Dinh H."/>
            <person name="Han Y."/>
            <person name="Doddapaneni H.V."/>
            <person name="Worley K.C."/>
            <person name="Muzny D.M."/>
            <person name="Ioannidis P."/>
            <person name="Waterhouse R.M."/>
            <person name="Zdobnov E.M."/>
            <person name="James P.J."/>
            <person name="Bagnall N.H."/>
            <person name="Kotze A.C."/>
            <person name="Gibbs R.A."/>
            <person name="Richards S."/>
            <person name="Batterham P."/>
            <person name="Gasser R.B."/>
        </authorList>
    </citation>
    <scope>NUCLEOTIDE SEQUENCE [LARGE SCALE GENOMIC DNA]</scope>
    <source>
        <strain evidence="3 4">LS</strain>
        <tissue evidence="3">Full body</tissue>
    </source>
</reference>
<keyword evidence="1" id="KW-0732">Signal</keyword>
<dbReference type="PROSITE" id="PS51465">
    <property type="entry name" value="KAZAL_2"/>
    <property type="match status" value="1"/>
</dbReference>
<dbReference type="SUPFAM" id="SSF100895">
    <property type="entry name" value="Kazal-type serine protease inhibitors"/>
    <property type="match status" value="1"/>
</dbReference>
<evidence type="ECO:0000259" key="2">
    <source>
        <dbReference type="PROSITE" id="PS51465"/>
    </source>
</evidence>
<dbReference type="OrthoDB" id="126772at2759"/>
<feature type="chain" id="PRO_5005535168" description="Kazal-like domain-containing protein" evidence="1">
    <location>
        <begin position="20"/>
        <end position="87"/>
    </location>
</feature>
<dbReference type="InterPro" id="IPR002350">
    <property type="entry name" value="Kazal_dom"/>
</dbReference>
<protein>
    <recommendedName>
        <fullName evidence="2">Kazal-like domain-containing protein</fullName>
    </recommendedName>
</protein>
<feature type="signal peptide" evidence="1">
    <location>
        <begin position="1"/>
        <end position="19"/>
    </location>
</feature>